<evidence type="ECO:0000256" key="1">
    <source>
        <dbReference type="SAM" id="MobiDB-lite"/>
    </source>
</evidence>
<feature type="compositionally biased region" description="Polar residues" evidence="1">
    <location>
        <begin position="127"/>
        <end position="141"/>
    </location>
</feature>
<sequence length="141" mass="16194">MSEEKSQNDESSNFKEIFNLTNQTINQLQTDYDQYRDNQQLLIDYMKLKVNMKPRREGEQQPLPEDSILVNTNIEKLEDQANALNLSIKYGFNILCDLQAELKTIFEKDQSKTTYIPTGSDAPAHSNFPTNENAPTTTDGR</sequence>
<dbReference type="AlphaFoldDB" id="A0A814B7Z7"/>
<feature type="region of interest" description="Disordered" evidence="1">
    <location>
        <begin position="113"/>
        <end position="141"/>
    </location>
</feature>
<evidence type="ECO:0000313" key="6">
    <source>
        <dbReference type="Proteomes" id="UP000663870"/>
    </source>
</evidence>
<evidence type="ECO:0000313" key="4">
    <source>
        <dbReference type="EMBL" id="CAF0920024.1"/>
    </source>
</evidence>
<dbReference type="Proteomes" id="UP000663854">
    <property type="component" value="Unassembled WGS sequence"/>
</dbReference>
<dbReference type="Proteomes" id="UP000663870">
    <property type="component" value="Unassembled WGS sequence"/>
</dbReference>
<dbReference type="EMBL" id="CAJNOO010000134">
    <property type="protein sequence ID" value="CAF0820614.1"/>
    <property type="molecule type" value="Genomic_DNA"/>
</dbReference>
<dbReference type="Proteomes" id="UP000663882">
    <property type="component" value="Unassembled WGS sequence"/>
</dbReference>
<gene>
    <name evidence="4" type="ORF">JXQ802_LOCUS10083</name>
    <name evidence="5" type="ORF">JXQ802_LOCUS10240</name>
    <name evidence="2" type="ORF">PYM288_LOCUS337</name>
    <name evidence="3" type="ORF">RFH988_LOCUS4920</name>
</gene>
<evidence type="ECO:0000313" key="2">
    <source>
        <dbReference type="EMBL" id="CAF0722665.1"/>
    </source>
</evidence>
<protein>
    <submittedName>
        <fullName evidence="5">Uncharacterized protein</fullName>
    </submittedName>
</protein>
<name>A0A814B7Z7_9BILA</name>
<dbReference type="EMBL" id="CAJNOL010000190">
    <property type="protein sequence ID" value="CAF0920024.1"/>
    <property type="molecule type" value="Genomic_DNA"/>
</dbReference>
<organism evidence="5 6">
    <name type="scientific">Rotaria sordida</name>
    <dbReference type="NCBI Taxonomy" id="392033"/>
    <lineage>
        <taxon>Eukaryota</taxon>
        <taxon>Metazoa</taxon>
        <taxon>Spiralia</taxon>
        <taxon>Gnathifera</taxon>
        <taxon>Rotifera</taxon>
        <taxon>Eurotatoria</taxon>
        <taxon>Bdelloidea</taxon>
        <taxon>Philodinida</taxon>
        <taxon>Philodinidae</taxon>
        <taxon>Rotaria</taxon>
    </lineage>
</organism>
<evidence type="ECO:0000313" key="3">
    <source>
        <dbReference type="EMBL" id="CAF0820614.1"/>
    </source>
</evidence>
<reference evidence="5" key="1">
    <citation type="submission" date="2021-02" db="EMBL/GenBank/DDBJ databases">
        <authorList>
            <person name="Nowell W R."/>
        </authorList>
    </citation>
    <scope>NUCLEOTIDE SEQUENCE</scope>
</reference>
<proteinExistence type="predicted"/>
<accession>A0A814B7Z7</accession>
<dbReference type="EMBL" id="CAJNOL010000194">
    <property type="protein sequence ID" value="CAF0923197.1"/>
    <property type="molecule type" value="Genomic_DNA"/>
</dbReference>
<evidence type="ECO:0000313" key="5">
    <source>
        <dbReference type="EMBL" id="CAF0923197.1"/>
    </source>
</evidence>
<dbReference type="EMBL" id="CAJNOH010000001">
    <property type="protein sequence ID" value="CAF0722665.1"/>
    <property type="molecule type" value="Genomic_DNA"/>
</dbReference>
<keyword evidence="6" id="KW-1185">Reference proteome</keyword>
<comment type="caution">
    <text evidence="5">The sequence shown here is derived from an EMBL/GenBank/DDBJ whole genome shotgun (WGS) entry which is preliminary data.</text>
</comment>